<name>A0A8S1BWC6_9INSE</name>
<dbReference type="InterPro" id="IPR012340">
    <property type="entry name" value="NA-bd_OB-fold"/>
</dbReference>
<dbReference type="Pfam" id="PF00773">
    <property type="entry name" value="RNB"/>
    <property type="match status" value="1"/>
</dbReference>
<feature type="compositionally biased region" description="Basic and acidic residues" evidence="7">
    <location>
        <begin position="207"/>
        <end position="219"/>
    </location>
</feature>
<evidence type="ECO:0000256" key="1">
    <source>
        <dbReference type="ARBA" id="ARBA00005785"/>
    </source>
</evidence>
<evidence type="ECO:0000313" key="10">
    <source>
        <dbReference type="Proteomes" id="UP000494165"/>
    </source>
</evidence>
<dbReference type="InterPro" id="IPR033771">
    <property type="entry name" value="Rrp44_CSD1"/>
</dbReference>
<dbReference type="InterPro" id="IPR041093">
    <property type="entry name" value="Dis3l2-like_C"/>
</dbReference>
<dbReference type="EMBL" id="CADEPI010000014">
    <property type="protein sequence ID" value="CAB3364016.1"/>
    <property type="molecule type" value="Genomic_DNA"/>
</dbReference>
<feature type="region of interest" description="Disordered" evidence="7">
    <location>
        <begin position="168"/>
        <end position="256"/>
    </location>
</feature>
<sequence length="936" mass="105651">MISEFLGTYFSYYFRSFLGCYSCSETGKEVENGEQASSPEGDETKKKARRGRRGRKNKKKPDLNEGINEDFDNACSRDTIIDAISKVAISSCEMLDVVLNTDTVVKLTTSDSEDPNADSLEKYLSDEIESLRLNLEPVSLHNKNKEGEKREGDDFTVEIVSGEELGFEKQKEKRVRNRKKKKSEKAKEANTAVATESDKSLSTTKSTPDRKSKEIERKGKSPKLAKSPSKTSNKATISKTKSPRKSLGSENMEKEKFSDYMPDELVKAGLEDGSIVKGALRINKKNFREGYIKDPIGGLDIMLDGVKARNRALDGDEIAVKILPQETWKSCDRGVQKCGEVVAILQKMHHRKAAGCLTPMKMQNSVFALFVPKDYRMPRIRIPISQCPKNYKDTPEMTYLAEIFLWQDTTFAYGNLLKIIGMPGSIEIETDVILLDNGLDVTPYDPSMSKYFPKSPYKIPVSEFMYREDLRNQCIFTIDPSTARDLDDAVSFKKLEDEDSFEIGVHISDVAHFLSEDTPLDKIVKQRATTTYLVQSVFHMLPEDLCMLCSLTPGEDKLAFSVFWKVKPDFSIGEPRFTRSVIHSCCKMSYEHAQAIIDAPDDKVWEEHELPKILNSFSVNDVVSVVKGLRPIALNLRAGRFKNGALRIDQPKISFRIDAETGLPTEFNIYKNMECHRLIEELMLLANIAVANRLFEHFPDIAILRSHPSPHETLMSELSASLHDHGIDLDVSSSGAIHSCLEKYLSMEDVEKRAIGYGLSTMLAKPMARAKYICSLDTKAEDQWHYALSVPLYTHFTSPIRRYADVIVHRLLAASLKYTPNPDWQPDDVARIASNCNGKKWSAKAAEAVILSVLDYSFDVLVIDTGTSHRVYTNKLDKRMVCVDHDISKKTATIKWHQPDKSVQKVKVFSVIYVELKKGNDMKIMCSLTKPPCINK</sequence>
<evidence type="ECO:0000256" key="2">
    <source>
        <dbReference type="ARBA" id="ARBA00022722"/>
    </source>
</evidence>
<dbReference type="GO" id="GO:0003723">
    <property type="term" value="F:RNA binding"/>
    <property type="evidence" value="ECO:0007669"/>
    <property type="project" value="UniProtKB-KW"/>
</dbReference>
<comment type="caution">
    <text evidence="9">The sequence shown here is derived from an EMBL/GenBank/DDBJ whole genome shotgun (WGS) entry which is preliminary data.</text>
</comment>
<dbReference type="SMART" id="SM00955">
    <property type="entry name" value="RNB"/>
    <property type="match status" value="1"/>
</dbReference>
<dbReference type="InterPro" id="IPR001900">
    <property type="entry name" value="RNase_II/R"/>
</dbReference>
<feature type="compositionally biased region" description="Polar residues" evidence="7">
    <location>
        <begin position="228"/>
        <end position="240"/>
    </location>
</feature>
<dbReference type="Gene3D" id="2.40.50.140">
    <property type="entry name" value="Nucleic acid-binding proteins"/>
    <property type="match status" value="1"/>
</dbReference>
<dbReference type="Proteomes" id="UP000494165">
    <property type="component" value="Unassembled WGS sequence"/>
</dbReference>
<dbReference type="Pfam" id="PF17216">
    <property type="entry name" value="Rrp44_CSD1"/>
    <property type="match status" value="1"/>
</dbReference>
<dbReference type="Gene3D" id="2.40.50.690">
    <property type="match status" value="1"/>
</dbReference>
<keyword evidence="4" id="KW-0269">Exonuclease</keyword>
<feature type="region of interest" description="Disordered" evidence="7">
    <location>
        <begin position="30"/>
        <end position="68"/>
    </location>
</feature>
<evidence type="ECO:0000256" key="4">
    <source>
        <dbReference type="ARBA" id="ARBA00022839"/>
    </source>
</evidence>
<comment type="similarity">
    <text evidence="1 6">Belongs to the RNR ribonuclease family.</text>
</comment>
<evidence type="ECO:0000256" key="7">
    <source>
        <dbReference type="SAM" id="MobiDB-lite"/>
    </source>
</evidence>
<feature type="domain" description="RNB" evidence="8">
    <location>
        <begin position="467"/>
        <end position="818"/>
    </location>
</feature>
<evidence type="ECO:0000256" key="3">
    <source>
        <dbReference type="ARBA" id="ARBA00022801"/>
    </source>
</evidence>
<dbReference type="PROSITE" id="PS01175">
    <property type="entry name" value="RIBONUCLEASE_II"/>
    <property type="match status" value="1"/>
</dbReference>
<protein>
    <recommendedName>
        <fullName evidence="8">RNB domain-containing protein</fullName>
    </recommendedName>
</protein>
<accession>A0A8S1BWC6</accession>
<keyword evidence="5" id="KW-0694">RNA-binding</keyword>
<dbReference type="GO" id="GO:0000932">
    <property type="term" value="C:P-body"/>
    <property type="evidence" value="ECO:0007669"/>
    <property type="project" value="TreeGrafter"/>
</dbReference>
<organism evidence="9 10">
    <name type="scientific">Cloeon dipterum</name>
    <dbReference type="NCBI Taxonomy" id="197152"/>
    <lineage>
        <taxon>Eukaryota</taxon>
        <taxon>Metazoa</taxon>
        <taxon>Ecdysozoa</taxon>
        <taxon>Arthropoda</taxon>
        <taxon>Hexapoda</taxon>
        <taxon>Insecta</taxon>
        <taxon>Pterygota</taxon>
        <taxon>Palaeoptera</taxon>
        <taxon>Ephemeroptera</taxon>
        <taxon>Pisciforma</taxon>
        <taxon>Baetidae</taxon>
        <taxon>Cloeon</taxon>
    </lineage>
</organism>
<dbReference type="AlphaFoldDB" id="A0A8S1BWC6"/>
<gene>
    <name evidence="9" type="ORF">CLODIP_2_CD06959</name>
</gene>
<evidence type="ECO:0000313" key="9">
    <source>
        <dbReference type="EMBL" id="CAB3364016.1"/>
    </source>
</evidence>
<feature type="compositionally biased region" description="Basic residues" evidence="7">
    <location>
        <begin position="172"/>
        <end position="184"/>
    </location>
</feature>
<keyword evidence="10" id="KW-1185">Reference proteome</keyword>
<dbReference type="InterPro" id="IPR041505">
    <property type="entry name" value="Dis3_CSD2"/>
</dbReference>
<evidence type="ECO:0000259" key="8">
    <source>
        <dbReference type="SMART" id="SM00955"/>
    </source>
</evidence>
<dbReference type="PANTHER" id="PTHR23355">
    <property type="entry name" value="RIBONUCLEASE"/>
    <property type="match status" value="1"/>
</dbReference>
<dbReference type="GO" id="GO:0000175">
    <property type="term" value="F:3'-5'-RNA exonuclease activity"/>
    <property type="evidence" value="ECO:0007669"/>
    <property type="project" value="TreeGrafter"/>
</dbReference>
<keyword evidence="2" id="KW-0540">Nuclease</keyword>
<dbReference type="Pfam" id="PF17877">
    <property type="entry name" value="Dis3l2_C_term"/>
    <property type="match status" value="1"/>
</dbReference>
<reference evidence="9 10" key="1">
    <citation type="submission" date="2020-04" db="EMBL/GenBank/DDBJ databases">
        <authorList>
            <person name="Alioto T."/>
            <person name="Alioto T."/>
            <person name="Gomez Garrido J."/>
        </authorList>
    </citation>
    <scope>NUCLEOTIDE SEQUENCE [LARGE SCALE GENOMIC DNA]</scope>
</reference>
<evidence type="ECO:0000256" key="6">
    <source>
        <dbReference type="RuleBase" id="RU003901"/>
    </source>
</evidence>
<evidence type="ECO:0000256" key="5">
    <source>
        <dbReference type="ARBA" id="ARBA00022884"/>
    </source>
</evidence>
<dbReference type="InterPro" id="IPR050180">
    <property type="entry name" value="RNR_Ribonuclease"/>
</dbReference>
<dbReference type="Pfam" id="PF17849">
    <property type="entry name" value="OB_Dis3"/>
    <property type="match status" value="1"/>
</dbReference>
<dbReference type="OrthoDB" id="372421at2759"/>
<dbReference type="PANTHER" id="PTHR23355:SF9">
    <property type="entry name" value="DIS3-LIKE EXONUCLEASE 2"/>
    <property type="match status" value="1"/>
</dbReference>
<dbReference type="GO" id="GO:0010587">
    <property type="term" value="P:miRNA catabolic process"/>
    <property type="evidence" value="ECO:0007669"/>
    <property type="project" value="TreeGrafter"/>
</dbReference>
<dbReference type="InterPro" id="IPR022966">
    <property type="entry name" value="RNase_II/R_CS"/>
</dbReference>
<proteinExistence type="inferred from homology"/>
<dbReference type="SUPFAM" id="SSF50249">
    <property type="entry name" value="Nucleic acid-binding proteins"/>
    <property type="match status" value="2"/>
</dbReference>
<dbReference type="Gene3D" id="2.40.50.700">
    <property type="match status" value="1"/>
</dbReference>
<dbReference type="GO" id="GO:0006402">
    <property type="term" value="P:mRNA catabolic process"/>
    <property type="evidence" value="ECO:0007669"/>
    <property type="project" value="TreeGrafter"/>
</dbReference>
<feature type="compositionally biased region" description="Basic residues" evidence="7">
    <location>
        <begin position="46"/>
        <end position="59"/>
    </location>
</feature>
<keyword evidence="3" id="KW-0378">Hydrolase</keyword>